<dbReference type="Proteomes" id="UP000199137">
    <property type="component" value="Unassembled WGS sequence"/>
</dbReference>
<dbReference type="Pfam" id="PF21761">
    <property type="entry name" value="RedAm-like_C"/>
    <property type="match status" value="1"/>
</dbReference>
<accession>A0A1I5KEQ0</accession>
<dbReference type="GO" id="GO:0050661">
    <property type="term" value="F:NADP binding"/>
    <property type="evidence" value="ECO:0007669"/>
    <property type="project" value="InterPro"/>
</dbReference>
<feature type="domain" description="6-phosphogluconate dehydrogenase NADP-binding" evidence="3">
    <location>
        <begin position="3"/>
        <end position="151"/>
    </location>
</feature>
<evidence type="ECO:0000256" key="2">
    <source>
        <dbReference type="ARBA" id="ARBA00023002"/>
    </source>
</evidence>
<dbReference type="AlphaFoldDB" id="A0A1I5KEQ0"/>
<dbReference type="InterPro" id="IPR002204">
    <property type="entry name" value="3-OH-isobutyrate_DH-rel_CS"/>
</dbReference>
<dbReference type="InterPro" id="IPR048666">
    <property type="entry name" value="RedAm-like_C"/>
</dbReference>
<dbReference type="Gene3D" id="3.40.50.720">
    <property type="entry name" value="NAD(P)-binding Rossmann-like Domain"/>
    <property type="match status" value="1"/>
</dbReference>
<dbReference type="PANTHER" id="PTHR43580">
    <property type="entry name" value="OXIDOREDUCTASE GLYR1-RELATED"/>
    <property type="match status" value="1"/>
</dbReference>
<comment type="similarity">
    <text evidence="1">Belongs to the HIBADH-related family.</text>
</comment>
<gene>
    <name evidence="5" type="ORF">SAMN05421854_103144</name>
</gene>
<dbReference type="Pfam" id="PF03446">
    <property type="entry name" value="NAD_binding_2"/>
    <property type="match status" value="1"/>
</dbReference>
<reference evidence="5 6" key="1">
    <citation type="submission" date="2016-10" db="EMBL/GenBank/DDBJ databases">
        <authorList>
            <person name="de Groot N.N."/>
        </authorList>
    </citation>
    <scope>NUCLEOTIDE SEQUENCE [LARGE SCALE GENOMIC DNA]</scope>
    <source>
        <strain evidence="5 6">DSM 44637</strain>
    </source>
</reference>
<dbReference type="PROSITE" id="PS00895">
    <property type="entry name" value="3_HYDROXYISOBUT_DH"/>
    <property type="match status" value="1"/>
</dbReference>
<name>A0A1I5KEQ0_9PSEU</name>
<dbReference type="RefSeq" id="WP_232791908.1">
    <property type="nucleotide sequence ID" value="NZ_JAAGNC010000215.1"/>
</dbReference>
<dbReference type="InterPro" id="IPR036291">
    <property type="entry name" value="NAD(P)-bd_dom_sf"/>
</dbReference>
<dbReference type="InterPro" id="IPR015815">
    <property type="entry name" value="HIBADH-related"/>
</dbReference>
<dbReference type="PIRSF" id="PIRSF000103">
    <property type="entry name" value="HIBADH"/>
    <property type="match status" value="1"/>
</dbReference>
<keyword evidence="2" id="KW-0560">Oxidoreductase</keyword>
<dbReference type="GO" id="GO:0003677">
    <property type="term" value="F:DNA binding"/>
    <property type="evidence" value="ECO:0007669"/>
    <property type="project" value="TreeGrafter"/>
</dbReference>
<proteinExistence type="inferred from homology"/>
<evidence type="ECO:0000313" key="5">
    <source>
        <dbReference type="EMBL" id="SFO83193.1"/>
    </source>
</evidence>
<dbReference type="InterPro" id="IPR013328">
    <property type="entry name" value="6PGD_dom2"/>
</dbReference>
<dbReference type="InterPro" id="IPR006115">
    <property type="entry name" value="6PGDH_NADP-bd"/>
</dbReference>
<dbReference type="GO" id="GO:0031491">
    <property type="term" value="F:nucleosome binding"/>
    <property type="evidence" value="ECO:0007669"/>
    <property type="project" value="TreeGrafter"/>
</dbReference>
<dbReference type="EMBL" id="FOWC01000003">
    <property type="protein sequence ID" value="SFO83193.1"/>
    <property type="molecule type" value="Genomic_DNA"/>
</dbReference>
<sequence length="286" mass="29959">MSVTMIGLGPMGQAMVRSYLAAGHDVTVWNRTASRADDVVAAGAKRAGTVADALAANELVLLSLTDYQAMYDILAPTEDALRGKIVVNLSSDTPERTRVAAEWLAARGAEMIAGGIMVPAQVVGTESSFVFYSGAEPTFERIEPTLRVIGRPGYRGADPGLAQLYYQSLLDLFLTTLSAFLHSAALVGTAGVPAATLVPYAKELLTLVQTSLDEAAKNVDSGSHPGDEANAKMMGATADHILAASRDAGIDVGLPAAVKEHYDRAAAAGHGRDSWTSLFEVIRGQA</sequence>
<dbReference type="GO" id="GO:0016054">
    <property type="term" value="P:organic acid catabolic process"/>
    <property type="evidence" value="ECO:0007669"/>
    <property type="project" value="UniProtKB-ARBA"/>
</dbReference>
<organism evidence="5 6">
    <name type="scientific">Amycolatopsis rubida</name>
    <dbReference type="NCBI Taxonomy" id="112413"/>
    <lineage>
        <taxon>Bacteria</taxon>
        <taxon>Bacillati</taxon>
        <taxon>Actinomycetota</taxon>
        <taxon>Actinomycetes</taxon>
        <taxon>Pseudonocardiales</taxon>
        <taxon>Pseudonocardiaceae</taxon>
        <taxon>Amycolatopsis</taxon>
    </lineage>
</organism>
<protein>
    <submittedName>
        <fullName evidence="5">3-hydroxyisobutyrate dehydrogenase</fullName>
    </submittedName>
</protein>
<dbReference type="PANTHER" id="PTHR43580:SF2">
    <property type="entry name" value="CYTOKINE-LIKE NUCLEAR FACTOR N-PAC"/>
    <property type="match status" value="1"/>
</dbReference>
<dbReference type="GO" id="GO:0016491">
    <property type="term" value="F:oxidoreductase activity"/>
    <property type="evidence" value="ECO:0007669"/>
    <property type="project" value="UniProtKB-KW"/>
</dbReference>
<evidence type="ECO:0000259" key="3">
    <source>
        <dbReference type="Pfam" id="PF03446"/>
    </source>
</evidence>
<dbReference type="GO" id="GO:0000785">
    <property type="term" value="C:chromatin"/>
    <property type="evidence" value="ECO:0007669"/>
    <property type="project" value="TreeGrafter"/>
</dbReference>
<dbReference type="STRING" id="112413.SAMN05421854_103144"/>
<dbReference type="SUPFAM" id="SSF51735">
    <property type="entry name" value="NAD(P)-binding Rossmann-fold domains"/>
    <property type="match status" value="1"/>
</dbReference>
<evidence type="ECO:0000259" key="4">
    <source>
        <dbReference type="Pfam" id="PF21761"/>
    </source>
</evidence>
<dbReference type="GO" id="GO:0140673">
    <property type="term" value="P:transcription elongation-coupled chromatin remodeling"/>
    <property type="evidence" value="ECO:0007669"/>
    <property type="project" value="TreeGrafter"/>
</dbReference>
<dbReference type="Gene3D" id="1.10.1040.10">
    <property type="entry name" value="N-(1-d-carboxylethyl)-l-norvaline Dehydrogenase, domain 2"/>
    <property type="match status" value="1"/>
</dbReference>
<evidence type="ECO:0000313" key="6">
    <source>
        <dbReference type="Proteomes" id="UP000199137"/>
    </source>
</evidence>
<evidence type="ECO:0000256" key="1">
    <source>
        <dbReference type="ARBA" id="ARBA00009080"/>
    </source>
</evidence>
<dbReference type="InterPro" id="IPR051265">
    <property type="entry name" value="HIBADH-related_NP60_sf"/>
</dbReference>
<feature type="domain" description="NADPH-dependent reductive aminase-like C-terminal" evidence="4">
    <location>
        <begin position="158"/>
        <end position="283"/>
    </location>
</feature>